<dbReference type="FunFam" id="2.70.70.10:FF:000006">
    <property type="entry name" value="M23 family peptidase"/>
    <property type="match status" value="1"/>
</dbReference>
<evidence type="ECO:0000256" key="1">
    <source>
        <dbReference type="ARBA" id="ARBA00022729"/>
    </source>
</evidence>
<feature type="domain" description="M23ase beta-sheet core" evidence="4">
    <location>
        <begin position="272"/>
        <end position="367"/>
    </location>
</feature>
<dbReference type="RefSeq" id="WP_011343117.1">
    <property type="nucleotide sequence ID" value="NC_007503.1"/>
</dbReference>
<feature type="chain" id="PRO_5004223804" evidence="3">
    <location>
        <begin position="24"/>
        <end position="371"/>
    </location>
</feature>
<dbReference type="EMBL" id="CP000141">
    <property type="protein sequence ID" value="ABB14283.1"/>
    <property type="molecule type" value="Genomic_DNA"/>
</dbReference>
<sequence>MKKKILAVVLTFLLLSTTSLTYAESLTTKLKKTRQKIAVTKKKIEERKLDIKNYADEIARLDAEVEKHEQQLLAVSRDLSEIKRKITATEEELAKTEELLKTNNELFEKRLKDFYQNGTVTYLEILFQAENIFDFLNRLEFMSRIIEQDIQLLNDITKQKKLLEELREQLLHQKNELSLLKQKEEEAQKSLLAAQEEKVQLIELAKNDVARYQQEVERLEEEEQKLIQEIVRQRQKSRPSMGSGIFKWPVDGYYNISSGFGMRFHPILKVNRMHQGIDIPAPTGTDVLAAQTGEVIYAGTMKGYGKVIIVDHGGGVSTLYAHLSAIRVSVGQRVEKGEHIGDVGSTGLSSGPHLHFGVLVNGEYVNPMQYL</sequence>
<gene>
    <name evidence="6" type="ordered locus">CHY_0169</name>
</gene>
<dbReference type="MEROPS" id="M23.009"/>
<feature type="coiled-coil region" evidence="2">
    <location>
        <begin position="23"/>
        <end position="106"/>
    </location>
</feature>
<dbReference type="Gene3D" id="6.10.250.3150">
    <property type="match status" value="1"/>
</dbReference>
<dbReference type="InterPro" id="IPR011055">
    <property type="entry name" value="Dup_hybrid_motif"/>
</dbReference>
<proteinExistence type="predicted"/>
<dbReference type="Pfam" id="PF01551">
    <property type="entry name" value="Peptidase_M23"/>
    <property type="match status" value="1"/>
</dbReference>
<dbReference type="CDD" id="cd12797">
    <property type="entry name" value="M23_peptidase"/>
    <property type="match status" value="1"/>
</dbReference>
<evidence type="ECO:0000256" key="3">
    <source>
        <dbReference type="SAM" id="SignalP"/>
    </source>
</evidence>
<reference evidence="6 7" key="1">
    <citation type="journal article" date="2005" name="PLoS Genet.">
        <title>Life in hot carbon monoxide: the complete genome sequence of Carboxydothermus hydrogenoformans Z-2901.</title>
        <authorList>
            <person name="Wu M."/>
            <person name="Ren Q."/>
            <person name="Durkin A.S."/>
            <person name="Daugherty S.C."/>
            <person name="Brinkac L.M."/>
            <person name="Dodson R.J."/>
            <person name="Madupu R."/>
            <person name="Sullivan S.A."/>
            <person name="Kolonay J.F."/>
            <person name="Haft D.H."/>
            <person name="Nelson W.C."/>
            <person name="Tallon L.J."/>
            <person name="Jones K.M."/>
            <person name="Ulrich L.E."/>
            <person name="Gonzalez J.M."/>
            <person name="Zhulin I.B."/>
            <person name="Robb F.T."/>
            <person name="Eisen J.A."/>
        </authorList>
    </citation>
    <scope>NUCLEOTIDE SEQUENCE [LARGE SCALE GENOMIC DNA]</scope>
    <source>
        <strain evidence="7">ATCC BAA-161 / DSM 6008 / Z-2901</strain>
    </source>
</reference>
<organism evidence="6 7">
    <name type="scientific">Carboxydothermus hydrogenoformans (strain ATCC BAA-161 / DSM 6008 / Z-2901)</name>
    <dbReference type="NCBI Taxonomy" id="246194"/>
    <lineage>
        <taxon>Bacteria</taxon>
        <taxon>Bacillati</taxon>
        <taxon>Bacillota</taxon>
        <taxon>Clostridia</taxon>
        <taxon>Thermoanaerobacterales</taxon>
        <taxon>Thermoanaerobacteraceae</taxon>
        <taxon>Carboxydothermus</taxon>
    </lineage>
</organism>
<name>Q3AFP3_CARHZ</name>
<dbReference type="InterPro" id="IPR050570">
    <property type="entry name" value="Cell_wall_metabolism_enzyme"/>
</dbReference>
<dbReference type="Gene3D" id="2.70.70.10">
    <property type="entry name" value="Glucose Permease (Domain IIA)"/>
    <property type="match status" value="1"/>
</dbReference>
<dbReference type="Pfam" id="PF24568">
    <property type="entry name" value="CC_PcsB"/>
    <property type="match status" value="1"/>
</dbReference>
<feature type="domain" description="Peptidoglycan hydrolase PcsB coiled-coil" evidence="5">
    <location>
        <begin position="95"/>
        <end position="165"/>
    </location>
</feature>
<dbReference type="PANTHER" id="PTHR21666:SF289">
    <property type="entry name" value="L-ALA--D-GLU ENDOPEPTIDASE"/>
    <property type="match status" value="1"/>
</dbReference>
<evidence type="ECO:0000259" key="4">
    <source>
        <dbReference type="Pfam" id="PF01551"/>
    </source>
</evidence>
<dbReference type="InterPro" id="IPR016047">
    <property type="entry name" value="M23ase_b-sheet_dom"/>
</dbReference>
<evidence type="ECO:0000259" key="5">
    <source>
        <dbReference type="Pfam" id="PF24568"/>
    </source>
</evidence>
<accession>Q3AFP3</accession>
<dbReference type="Proteomes" id="UP000002706">
    <property type="component" value="Chromosome"/>
</dbReference>
<dbReference type="HOGENOM" id="CLU_029425_4_3_9"/>
<feature type="signal peptide" evidence="3">
    <location>
        <begin position="1"/>
        <end position="23"/>
    </location>
</feature>
<keyword evidence="2" id="KW-0175">Coiled coil</keyword>
<dbReference type="KEGG" id="chy:CHY_0169"/>
<dbReference type="OrthoDB" id="9809488at2"/>
<dbReference type="STRING" id="246194.CHY_0169"/>
<keyword evidence="1 3" id="KW-0732">Signal</keyword>
<feature type="coiled-coil region" evidence="2">
    <location>
        <begin position="153"/>
        <end position="236"/>
    </location>
</feature>
<evidence type="ECO:0000313" key="6">
    <source>
        <dbReference type="EMBL" id="ABB14283.1"/>
    </source>
</evidence>
<dbReference type="InParanoid" id="Q3AFP3"/>
<protein>
    <submittedName>
        <fullName evidence="6">Peptidase, M23/M37 family</fullName>
    </submittedName>
</protein>
<dbReference type="InterPro" id="IPR057309">
    <property type="entry name" value="PcsB_CC"/>
</dbReference>
<dbReference type="eggNOG" id="COG4942">
    <property type="taxonomic scope" value="Bacteria"/>
</dbReference>
<evidence type="ECO:0000313" key="7">
    <source>
        <dbReference type="Proteomes" id="UP000002706"/>
    </source>
</evidence>
<evidence type="ECO:0000256" key="2">
    <source>
        <dbReference type="SAM" id="Coils"/>
    </source>
</evidence>
<dbReference type="GO" id="GO:0004222">
    <property type="term" value="F:metalloendopeptidase activity"/>
    <property type="evidence" value="ECO:0007669"/>
    <property type="project" value="TreeGrafter"/>
</dbReference>
<dbReference type="PANTHER" id="PTHR21666">
    <property type="entry name" value="PEPTIDASE-RELATED"/>
    <property type="match status" value="1"/>
</dbReference>
<dbReference type="SUPFAM" id="SSF51261">
    <property type="entry name" value="Duplicated hybrid motif"/>
    <property type="match status" value="1"/>
</dbReference>
<dbReference type="AlphaFoldDB" id="Q3AFP3"/>
<keyword evidence="7" id="KW-1185">Reference proteome</keyword>